<accession>A0ABQ7KLY5</accession>
<sequence>NPLSPATTSLAKLDKWDGPPGFPPLFPELSKQDQKMAMLYISHADETERLARIERVRQGIAESQEESSARITRITRDLDKGKGHVFSFQEAVEKRPRVGPLQIGNSPRGNEASENEAESGSSSIQATAFSAPTKVPMGFHLGPSSEGRVTGNLNSSKSQRRRPPSWKRKTSTKLGAGSSALVSLPVSDLMVLNSSVWDTRKLQELFVDEDIPFILQIWMARNLFCFEQRRLNAEAVIDKAMEEAAVWLHLHSFIPDDPPEITVEEKTSQAWEKPPLGYFKCNVSTVWEAQTGNVGAAWIVRDSFGEALFHSRRSFVGIRSQVEATMIGMVWTTEALNDIQVRRIILETSSPQAQKNFSQASLPWSLNSLWKRFRRALDRFETYRVVRINDGCNTIAQNIAESALQVQWQQSYLARNGPEWLDARINMEASVVV</sequence>
<evidence type="ECO:0000313" key="3">
    <source>
        <dbReference type="EMBL" id="KAG5375244.1"/>
    </source>
</evidence>
<dbReference type="Proteomes" id="UP000823674">
    <property type="component" value="Chromosome A10"/>
</dbReference>
<evidence type="ECO:0000313" key="4">
    <source>
        <dbReference type="Proteomes" id="UP000823674"/>
    </source>
</evidence>
<dbReference type="CDD" id="cd06222">
    <property type="entry name" value="RNase_H_like"/>
    <property type="match status" value="1"/>
</dbReference>
<dbReference type="InterPro" id="IPR002156">
    <property type="entry name" value="RNaseH_domain"/>
</dbReference>
<feature type="compositionally biased region" description="Basic residues" evidence="1">
    <location>
        <begin position="158"/>
        <end position="171"/>
    </location>
</feature>
<protein>
    <recommendedName>
        <fullName evidence="2">RNase H type-1 domain-containing protein</fullName>
    </recommendedName>
</protein>
<gene>
    <name evidence="3" type="primary">A10p013910.1_BraROA</name>
    <name evidence="3" type="ORF">IGI04_039840</name>
</gene>
<comment type="caution">
    <text evidence="3">The sequence shown here is derived from an EMBL/GenBank/DDBJ whole genome shotgun (WGS) entry which is preliminary data.</text>
</comment>
<dbReference type="InterPro" id="IPR044730">
    <property type="entry name" value="RNase_H-like_dom_plant"/>
</dbReference>
<dbReference type="Pfam" id="PF13456">
    <property type="entry name" value="RVT_3"/>
    <property type="match status" value="1"/>
</dbReference>
<feature type="domain" description="RNase H type-1" evidence="2">
    <location>
        <begin position="282"/>
        <end position="403"/>
    </location>
</feature>
<organism evidence="3 4">
    <name type="scientific">Brassica rapa subsp. trilocularis</name>
    <dbReference type="NCBI Taxonomy" id="1813537"/>
    <lineage>
        <taxon>Eukaryota</taxon>
        <taxon>Viridiplantae</taxon>
        <taxon>Streptophyta</taxon>
        <taxon>Embryophyta</taxon>
        <taxon>Tracheophyta</taxon>
        <taxon>Spermatophyta</taxon>
        <taxon>Magnoliopsida</taxon>
        <taxon>eudicotyledons</taxon>
        <taxon>Gunneridae</taxon>
        <taxon>Pentapetalae</taxon>
        <taxon>rosids</taxon>
        <taxon>malvids</taxon>
        <taxon>Brassicales</taxon>
        <taxon>Brassicaceae</taxon>
        <taxon>Brassiceae</taxon>
        <taxon>Brassica</taxon>
    </lineage>
</organism>
<feature type="region of interest" description="Disordered" evidence="1">
    <location>
        <begin position="92"/>
        <end position="173"/>
    </location>
</feature>
<reference evidence="3 4" key="1">
    <citation type="submission" date="2021-03" db="EMBL/GenBank/DDBJ databases">
        <authorList>
            <person name="King G.J."/>
            <person name="Bancroft I."/>
            <person name="Baten A."/>
            <person name="Bloomfield J."/>
            <person name="Borpatragohain P."/>
            <person name="He Z."/>
            <person name="Irish N."/>
            <person name="Irwin J."/>
            <person name="Liu K."/>
            <person name="Mauleon R.P."/>
            <person name="Moore J."/>
            <person name="Morris R."/>
            <person name="Ostergaard L."/>
            <person name="Wang B."/>
            <person name="Wells R."/>
        </authorList>
    </citation>
    <scope>NUCLEOTIDE SEQUENCE [LARGE SCALE GENOMIC DNA]</scope>
    <source>
        <strain evidence="3">R-o-18</strain>
        <tissue evidence="3">Leaf</tissue>
    </source>
</reference>
<name>A0ABQ7KLY5_BRACM</name>
<dbReference type="EMBL" id="JADBGQ010000010">
    <property type="protein sequence ID" value="KAG5375244.1"/>
    <property type="molecule type" value="Genomic_DNA"/>
</dbReference>
<feature type="non-terminal residue" evidence="3">
    <location>
        <position position="1"/>
    </location>
</feature>
<dbReference type="InterPro" id="IPR052929">
    <property type="entry name" value="RNase_H-like_EbsB-rel"/>
</dbReference>
<keyword evidence="4" id="KW-1185">Reference proteome</keyword>
<proteinExistence type="predicted"/>
<evidence type="ECO:0000256" key="1">
    <source>
        <dbReference type="SAM" id="MobiDB-lite"/>
    </source>
</evidence>
<dbReference type="PANTHER" id="PTHR47074">
    <property type="entry name" value="BNAC02G40300D PROTEIN"/>
    <property type="match status" value="1"/>
</dbReference>
<evidence type="ECO:0000259" key="2">
    <source>
        <dbReference type="Pfam" id="PF13456"/>
    </source>
</evidence>
<dbReference type="PANTHER" id="PTHR47074:SF11">
    <property type="entry name" value="REVERSE TRANSCRIPTASE-LIKE PROTEIN"/>
    <property type="match status" value="1"/>
</dbReference>